<dbReference type="GO" id="GO:0005737">
    <property type="term" value="C:cytoplasm"/>
    <property type="evidence" value="ECO:0007669"/>
    <property type="project" value="UniProtKB-SubCell"/>
</dbReference>
<evidence type="ECO:0000256" key="2">
    <source>
        <dbReference type="ARBA" id="ARBA00007129"/>
    </source>
</evidence>
<dbReference type="OrthoDB" id="8775810at2759"/>
<feature type="domain" description="Tubby C-terminal" evidence="5">
    <location>
        <begin position="243"/>
        <end position="478"/>
    </location>
</feature>
<evidence type="ECO:0000313" key="7">
    <source>
        <dbReference type="Proteomes" id="UP000078046"/>
    </source>
</evidence>
<dbReference type="GO" id="GO:0005929">
    <property type="term" value="C:cilium"/>
    <property type="evidence" value="ECO:0007669"/>
    <property type="project" value="TreeGrafter"/>
</dbReference>
<dbReference type="Proteomes" id="UP000078046">
    <property type="component" value="Unassembled WGS sequence"/>
</dbReference>
<evidence type="ECO:0000256" key="4">
    <source>
        <dbReference type="SAM" id="MobiDB-lite"/>
    </source>
</evidence>
<comment type="caution">
    <text evidence="6">The sequence shown here is derived from an EMBL/GenBank/DDBJ whole genome shotgun (WGS) entry which is preliminary data.</text>
</comment>
<dbReference type="AlphaFoldDB" id="A0A177AXM6"/>
<proteinExistence type="inferred from homology"/>
<evidence type="ECO:0000256" key="3">
    <source>
        <dbReference type="ARBA" id="ARBA00022490"/>
    </source>
</evidence>
<feature type="region of interest" description="Disordered" evidence="4">
    <location>
        <begin position="1"/>
        <end position="44"/>
    </location>
</feature>
<dbReference type="PANTHER" id="PTHR16517">
    <property type="entry name" value="TUBBY-RELATED"/>
    <property type="match status" value="1"/>
</dbReference>
<evidence type="ECO:0000313" key="6">
    <source>
        <dbReference type="EMBL" id="OAF66123.1"/>
    </source>
</evidence>
<dbReference type="PROSITE" id="PS01201">
    <property type="entry name" value="TUB_2"/>
    <property type="match status" value="1"/>
</dbReference>
<dbReference type="Gene3D" id="3.20.90.10">
    <property type="entry name" value="Tubby Protein, Chain A"/>
    <property type="match status" value="1"/>
</dbReference>
<dbReference type="FunFam" id="3.20.90.10:FF:000001">
    <property type="entry name" value="Tubby-like protein"/>
    <property type="match status" value="1"/>
</dbReference>
<dbReference type="GO" id="GO:0061512">
    <property type="term" value="P:protein localization to cilium"/>
    <property type="evidence" value="ECO:0007669"/>
    <property type="project" value="TreeGrafter"/>
</dbReference>
<comment type="similarity">
    <text evidence="2">Belongs to the TUB family.</text>
</comment>
<dbReference type="InterPro" id="IPR000007">
    <property type="entry name" value="Tubby_C"/>
</dbReference>
<feature type="compositionally biased region" description="Low complexity" evidence="4">
    <location>
        <begin position="10"/>
        <end position="37"/>
    </location>
</feature>
<dbReference type="InterPro" id="IPR018066">
    <property type="entry name" value="Tubby_C_CS"/>
</dbReference>
<dbReference type="EMBL" id="LWCA01001029">
    <property type="protein sequence ID" value="OAF66123.1"/>
    <property type="molecule type" value="Genomic_DNA"/>
</dbReference>
<evidence type="ECO:0000256" key="1">
    <source>
        <dbReference type="ARBA" id="ARBA00004496"/>
    </source>
</evidence>
<accession>A0A177AXM6</accession>
<evidence type="ECO:0000259" key="5">
    <source>
        <dbReference type="Pfam" id="PF01167"/>
    </source>
</evidence>
<dbReference type="Pfam" id="PF01167">
    <property type="entry name" value="Tub"/>
    <property type="match status" value="1"/>
</dbReference>
<dbReference type="PANTHER" id="PTHR16517:SF7">
    <property type="entry name" value="PROTEIN KING TUBBY"/>
    <property type="match status" value="1"/>
</dbReference>
<comment type="subcellular location">
    <subcellularLocation>
        <location evidence="1">Cytoplasm</location>
    </subcellularLocation>
</comment>
<reference evidence="6 7" key="1">
    <citation type="submission" date="2016-04" db="EMBL/GenBank/DDBJ databases">
        <title>The genome of Intoshia linei affirms orthonectids as highly simplified spiralians.</title>
        <authorList>
            <person name="Mikhailov K.V."/>
            <person name="Slusarev G.S."/>
            <person name="Nikitin M.A."/>
            <person name="Logacheva M.D."/>
            <person name="Penin A."/>
            <person name="Aleoshin V."/>
            <person name="Panchin Y.V."/>
        </authorList>
    </citation>
    <scope>NUCLEOTIDE SEQUENCE [LARGE SCALE GENOMIC DNA]</scope>
    <source>
        <strain evidence="6">Intl2013</strain>
        <tissue evidence="6">Whole animal</tissue>
    </source>
</reference>
<keyword evidence="3" id="KW-0963">Cytoplasm</keyword>
<feature type="region of interest" description="Disordered" evidence="4">
    <location>
        <begin position="130"/>
        <end position="155"/>
    </location>
</feature>
<gene>
    <name evidence="6" type="ORF">A3Q56_06150</name>
</gene>
<keyword evidence="7" id="KW-1185">Reference proteome</keyword>
<sequence length="484" mass="54983">MDNNWMTVDSNNNQQSNNSKVRSLRQQQLEKQQQLMQKRQKKKRAEVTSLLQANVNNKPRSKHHDQRPLITDKNNLSHFAYDGPIAFSDDTDDEADNIELIEETIDPNTKDSEIPTIEEGTSKFKALSAFESSNHPDVPVSTSKSSKSETESENISEIVEKPVKIKKNKKIAEAPAKIEKSKPTKTRNVTQAEEKLQKKFLKSDKIMKANIQVKQKLKIENQSSGSSSGFITENCEKINEFVLKPAPQGVPIKCRITRDKKGVDRGIYPTYYLHMERSEDRKVFLLAARKRRKSKTSNYIISVDPIDLSRNGGACVGKLRSNMIGTQFTIYNSGSNPKKTPVTKDAILRKELAAIVYETNVLGFRGPRKMSIIIPGMDHDSNRDKDCLISRWKGNKMDNILELHNKKPIWNEETQSYVLNFFGRVTQASVKNFQIVHDNDVEYIVMQFGRVADDVFTLDYNYPLCALQAFGIALSSFDGKLACE</sequence>
<dbReference type="SUPFAM" id="SSF54518">
    <property type="entry name" value="Tubby C-terminal domain-like"/>
    <property type="match status" value="1"/>
</dbReference>
<dbReference type="InterPro" id="IPR025659">
    <property type="entry name" value="Tubby-like_C"/>
</dbReference>
<dbReference type="PRINTS" id="PR01573">
    <property type="entry name" value="SUPERTUBBY"/>
</dbReference>
<protein>
    <recommendedName>
        <fullName evidence="5">Tubby C-terminal domain-containing protein</fullName>
    </recommendedName>
</protein>
<organism evidence="6 7">
    <name type="scientific">Intoshia linei</name>
    <dbReference type="NCBI Taxonomy" id="1819745"/>
    <lineage>
        <taxon>Eukaryota</taxon>
        <taxon>Metazoa</taxon>
        <taxon>Spiralia</taxon>
        <taxon>Lophotrochozoa</taxon>
        <taxon>Mesozoa</taxon>
        <taxon>Orthonectida</taxon>
        <taxon>Rhopaluridae</taxon>
        <taxon>Intoshia</taxon>
    </lineage>
</organism>
<name>A0A177AXM6_9BILA</name>